<gene>
    <name evidence="1" type="ORF">HUJ06_002874</name>
</gene>
<reference evidence="1 2" key="1">
    <citation type="journal article" date="2020" name="Mol. Biol. Evol.">
        <title>Distinct Expression and Methylation Patterns for Genes with Different Fates following a Single Whole-Genome Duplication in Flowering Plants.</title>
        <authorList>
            <person name="Shi T."/>
            <person name="Rahmani R.S."/>
            <person name="Gugger P.F."/>
            <person name="Wang M."/>
            <person name="Li H."/>
            <person name="Zhang Y."/>
            <person name="Li Z."/>
            <person name="Wang Q."/>
            <person name="Van de Peer Y."/>
            <person name="Marchal K."/>
            <person name="Chen J."/>
        </authorList>
    </citation>
    <scope>NUCLEOTIDE SEQUENCE [LARGE SCALE GENOMIC DNA]</scope>
    <source>
        <tissue evidence="1">Leaf</tissue>
    </source>
</reference>
<accession>A0A822ZJ29</accession>
<evidence type="ECO:0000313" key="2">
    <source>
        <dbReference type="Proteomes" id="UP000607653"/>
    </source>
</evidence>
<sequence>MVLSVFTMLLRQEEKFIILYFVWELGGVALFRKHILLLYSIFIVDLYCLEPLLFIHSSLQSACD</sequence>
<dbReference type="AlphaFoldDB" id="A0A822ZJ29"/>
<protein>
    <submittedName>
        <fullName evidence="1">Uncharacterized protein</fullName>
    </submittedName>
</protein>
<dbReference type="EMBL" id="DUZY01000007">
    <property type="protein sequence ID" value="DAD44643.1"/>
    <property type="molecule type" value="Genomic_DNA"/>
</dbReference>
<keyword evidence="2" id="KW-1185">Reference proteome</keyword>
<proteinExistence type="predicted"/>
<organism evidence="1 2">
    <name type="scientific">Nelumbo nucifera</name>
    <name type="common">Sacred lotus</name>
    <dbReference type="NCBI Taxonomy" id="4432"/>
    <lineage>
        <taxon>Eukaryota</taxon>
        <taxon>Viridiplantae</taxon>
        <taxon>Streptophyta</taxon>
        <taxon>Embryophyta</taxon>
        <taxon>Tracheophyta</taxon>
        <taxon>Spermatophyta</taxon>
        <taxon>Magnoliopsida</taxon>
        <taxon>Proteales</taxon>
        <taxon>Nelumbonaceae</taxon>
        <taxon>Nelumbo</taxon>
    </lineage>
</organism>
<name>A0A822ZJ29_NELNU</name>
<evidence type="ECO:0000313" key="1">
    <source>
        <dbReference type="EMBL" id="DAD44643.1"/>
    </source>
</evidence>
<dbReference type="Proteomes" id="UP000607653">
    <property type="component" value="Unassembled WGS sequence"/>
</dbReference>
<comment type="caution">
    <text evidence="1">The sequence shown here is derived from an EMBL/GenBank/DDBJ whole genome shotgun (WGS) entry which is preliminary data.</text>
</comment>